<keyword evidence="1" id="KW-0677">Repeat</keyword>
<dbReference type="Proteomes" id="UP000001868">
    <property type="component" value="Chromosome"/>
</dbReference>
<dbReference type="InterPro" id="IPR011990">
    <property type="entry name" value="TPR-like_helical_dom_sf"/>
</dbReference>
<evidence type="ECO:0000256" key="3">
    <source>
        <dbReference type="PROSITE-ProRule" id="PRU00339"/>
    </source>
</evidence>
<sequence>MRRGADPHRPPDDRGPVRPCVRRCDLTDRCSGRTLLPSRAGAGPMLRSLAFSVTAAAVVLGSGVLASGASAQSVTVLGGGMARQCSDAALAGESERRFEAVCTLALDTELLSTRDRAGTFVNRGVMKLRRKEFGAARDDFDRAVALKPDLGEAYVNRGAAAVGARRYAEGLADLTRAIELGLEEPEKAYYNRALAHEGLDDMTSAYFDYRKAVELKPDWQDPQRELARFTVQRR</sequence>
<dbReference type="eggNOG" id="COG0457">
    <property type="taxonomic scope" value="Bacteria"/>
</dbReference>
<dbReference type="SUPFAM" id="SSF48452">
    <property type="entry name" value="TPR-like"/>
    <property type="match status" value="1"/>
</dbReference>
<dbReference type="HOGENOM" id="CLU_103324_0_0_5"/>
<accession>B4R8V9</accession>
<dbReference type="SMART" id="SM00028">
    <property type="entry name" value="TPR"/>
    <property type="match status" value="3"/>
</dbReference>
<evidence type="ECO:0000256" key="2">
    <source>
        <dbReference type="ARBA" id="ARBA00022803"/>
    </source>
</evidence>
<proteinExistence type="predicted"/>
<dbReference type="AlphaFoldDB" id="B4R8V9"/>
<dbReference type="InterPro" id="IPR019734">
    <property type="entry name" value="TPR_rpt"/>
</dbReference>
<name>B4R8V9_PHEZH</name>
<evidence type="ECO:0000313" key="5">
    <source>
        <dbReference type="Proteomes" id="UP000001868"/>
    </source>
</evidence>
<dbReference type="Gene3D" id="1.25.40.10">
    <property type="entry name" value="Tetratricopeptide repeat domain"/>
    <property type="match status" value="1"/>
</dbReference>
<dbReference type="PROSITE" id="PS50005">
    <property type="entry name" value="TPR"/>
    <property type="match status" value="2"/>
</dbReference>
<gene>
    <name evidence="4" type="ordered locus">PHZ_c2915</name>
</gene>
<dbReference type="EMBL" id="CP000747">
    <property type="protein sequence ID" value="ACG79324.1"/>
    <property type="molecule type" value="Genomic_DNA"/>
</dbReference>
<dbReference type="KEGG" id="pzu:PHZ_c2915"/>
<dbReference type="InterPro" id="IPR050498">
    <property type="entry name" value="Ycf3"/>
</dbReference>
<reference evidence="4 5" key="1">
    <citation type="journal article" date="2008" name="BMC Genomics">
        <title>Complete genome of Phenylobacterium zucineum - a novel facultative intracellular bacterium isolated from human erythroleukemia cell line K562.</title>
        <authorList>
            <person name="Luo Y."/>
            <person name="Xu X."/>
            <person name="Ding Z."/>
            <person name="Liu Z."/>
            <person name="Zhang B."/>
            <person name="Yan Z."/>
            <person name="Sun J."/>
            <person name="Hu S."/>
            <person name="Hu X."/>
        </authorList>
    </citation>
    <scope>NUCLEOTIDE SEQUENCE [LARGE SCALE GENOMIC DNA]</scope>
    <source>
        <strain evidence="4 5">HLK1</strain>
    </source>
</reference>
<feature type="repeat" description="TPR" evidence="3">
    <location>
        <begin position="186"/>
        <end position="219"/>
    </location>
</feature>
<evidence type="ECO:0000313" key="4">
    <source>
        <dbReference type="EMBL" id="ACG79324.1"/>
    </source>
</evidence>
<dbReference type="GO" id="GO:0009279">
    <property type="term" value="C:cell outer membrane"/>
    <property type="evidence" value="ECO:0007669"/>
    <property type="project" value="TreeGrafter"/>
</dbReference>
<evidence type="ECO:0000256" key="1">
    <source>
        <dbReference type="ARBA" id="ARBA00022737"/>
    </source>
</evidence>
<protein>
    <submittedName>
        <fullName evidence="4">TPR domain protein</fullName>
    </submittedName>
</protein>
<dbReference type="Pfam" id="PF13181">
    <property type="entry name" value="TPR_8"/>
    <property type="match status" value="1"/>
</dbReference>
<organism evidence="4 5">
    <name type="scientific">Phenylobacterium zucineum (strain HLK1)</name>
    <dbReference type="NCBI Taxonomy" id="450851"/>
    <lineage>
        <taxon>Bacteria</taxon>
        <taxon>Pseudomonadati</taxon>
        <taxon>Pseudomonadota</taxon>
        <taxon>Alphaproteobacteria</taxon>
        <taxon>Caulobacterales</taxon>
        <taxon>Caulobacteraceae</taxon>
        <taxon>Phenylobacterium</taxon>
    </lineage>
</organism>
<dbReference type="PANTHER" id="PTHR44858:SF1">
    <property type="entry name" value="UDP-N-ACETYLGLUCOSAMINE--PEPTIDE N-ACETYLGLUCOSAMINYLTRANSFERASE SPINDLY-RELATED"/>
    <property type="match status" value="1"/>
</dbReference>
<keyword evidence="2 3" id="KW-0802">TPR repeat</keyword>
<feature type="repeat" description="TPR" evidence="3">
    <location>
        <begin position="117"/>
        <end position="150"/>
    </location>
</feature>
<dbReference type="PANTHER" id="PTHR44858">
    <property type="entry name" value="TETRATRICOPEPTIDE REPEAT PROTEIN 6"/>
    <property type="match status" value="1"/>
</dbReference>
<keyword evidence="5" id="KW-1185">Reference proteome</keyword>
<dbReference type="STRING" id="450851.PHZ_c2915"/>
<dbReference type="GO" id="GO:0046813">
    <property type="term" value="P:receptor-mediated virion attachment to host cell"/>
    <property type="evidence" value="ECO:0007669"/>
    <property type="project" value="TreeGrafter"/>
</dbReference>